<gene>
    <name evidence="1" type="ORF">OS242_11030</name>
</gene>
<reference evidence="1 2" key="1">
    <citation type="submission" date="2022-11" db="EMBL/GenBank/DDBJ databases">
        <title>Study of microbial diversity in lake waters.</title>
        <authorList>
            <person name="Zhang J."/>
        </authorList>
    </citation>
    <scope>NUCLEOTIDE SEQUENCE [LARGE SCALE GENOMIC DNA]</scope>
    <source>
        <strain evidence="1 2">DT12</strain>
    </source>
</reference>
<name>A0ABT3X0S7_9BACL</name>
<comment type="caution">
    <text evidence="1">The sequence shown here is derived from an EMBL/GenBank/DDBJ whole genome shotgun (WGS) entry which is preliminary data.</text>
</comment>
<keyword evidence="2" id="KW-1185">Reference proteome</keyword>
<protein>
    <submittedName>
        <fullName evidence="1">Uncharacterized protein</fullName>
    </submittedName>
</protein>
<accession>A0ABT3X0S7</accession>
<organism evidence="1 2">
    <name type="scientific">Tumebacillus lacus</name>
    <dbReference type="NCBI Taxonomy" id="2995335"/>
    <lineage>
        <taxon>Bacteria</taxon>
        <taxon>Bacillati</taxon>
        <taxon>Bacillota</taxon>
        <taxon>Bacilli</taxon>
        <taxon>Bacillales</taxon>
        <taxon>Alicyclobacillaceae</taxon>
        <taxon>Tumebacillus</taxon>
    </lineage>
</organism>
<evidence type="ECO:0000313" key="2">
    <source>
        <dbReference type="Proteomes" id="UP001208017"/>
    </source>
</evidence>
<dbReference type="RefSeq" id="WP_267151739.1">
    <property type="nucleotide sequence ID" value="NZ_JAPMLT010000004.1"/>
</dbReference>
<dbReference type="EMBL" id="JAPMLT010000004">
    <property type="protein sequence ID" value="MCX7570495.1"/>
    <property type="molecule type" value="Genomic_DNA"/>
</dbReference>
<evidence type="ECO:0000313" key="1">
    <source>
        <dbReference type="EMBL" id="MCX7570495.1"/>
    </source>
</evidence>
<dbReference type="Proteomes" id="UP001208017">
    <property type="component" value="Unassembled WGS sequence"/>
</dbReference>
<proteinExistence type="predicted"/>
<sequence length="145" mass="16426">MSLSKTEADQLFKLGFKRAEYSDEVYPQDVFEYQNSIWVVGGRILPSGNILCDEKIYKEGTWIPSLPDLITWVEDHDCKFETSYCGLSYKVTVTDSSAINYKGSGSTLEFAMFHVIKKILEKYGGNPVSKSYVVLEAQLVDDIDK</sequence>